<evidence type="ECO:0008006" key="3">
    <source>
        <dbReference type="Google" id="ProtNLM"/>
    </source>
</evidence>
<proteinExistence type="predicted"/>
<organism evidence="1 2">
    <name type="scientific">Ascosphaera apis ARSEF 7405</name>
    <dbReference type="NCBI Taxonomy" id="392613"/>
    <lineage>
        <taxon>Eukaryota</taxon>
        <taxon>Fungi</taxon>
        <taxon>Dikarya</taxon>
        <taxon>Ascomycota</taxon>
        <taxon>Pezizomycotina</taxon>
        <taxon>Eurotiomycetes</taxon>
        <taxon>Eurotiomycetidae</taxon>
        <taxon>Onygenales</taxon>
        <taxon>Ascosphaeraceae</taxon>
        <taxon>Ascosphaera</taxon>
    </lineage>
</organism>
<reference evidence="1 2" key="1">
    <citation type="journal article" date="2016" name="Genome Biol. Evol.">
        <title>Divergent and convergent evolution of fungal pathogenicity.</title>
        <authorList>
            <person name="Shang Y."/>
            <person name="Xiao G."/>
            <person name="Zheng P."/>
            <person name="Cen K."/>
            <person name="Zhan S."/>
            <person name="Wang C."/>
        </authorList>
    </citation>
    <scope>NUCLEOTIDE SEQUENCE [LARGE SCALE GENOMIC DNA]</scope>
    <source>
        <strain evidence="1 2">ARSEF 7405</strain>
    </source>
</reference>
<dbReference type="EMBL" id="AZGZ01000056">
    <property type="protein sequence ID" value="KZZ86606.1"/>
    <property type="molecule type" value="Genomic_DNA"/>
</dbReference>
<comment type="caution">
    <text evidence="1">The sequence shown here is derived from an EMBL/GenBank/DDBJ whole genome shotgun (WGS) entry which is preliminary data.</text>
</comment>
<protein>
    <recommendedName>
        <fullName evidence="3">Protein kinase-like domain protein</fullName>
    </recommendedName>
</protein>
<dbReference type="OrthoDB" id="4207132at2759"/>
<dbReference type="VEuPathDB" id="FungiDB:AAP_06395"/>
<accession>A0A167UU02</accession>
<dbReference type="Proteomes" id="UP000242877">
    <property type="component" value="Unassembled WGS sequence"/>
</dbReference>
<name>A0A167UU02_9EURO</name>
<sequence>MVATVENTKTRDYREYNFSGSGYSVTVTDDWKDLSKFIPVPEPTECIRVAFHGVETEWTVDYMISERKIKRHYVRSDDAFVREAVAKCVVTQVEGPEIGRHGFMKIWAQIPNNNGKPNKPYRIGRASRKELEMLMTCTSLQMKCTPRLLGFGAATQGFQHPYPGGYIWYVVMEELPGKDLRLFSQMSLEDRDGVRLAAARAIRELKSYSFDHKKPGDKHLVWDKQSNGCWFVGLQDLKLVNRSPDDMRFIPRIDWQTWWIDATHSHPCCYTAPDPTIAPLLGPSVGDLDDEVMEQTMRTIREKSPSSPGPFWSTEDAEQYRELYNEIAERFCE</sequence>
<dbReference type="AlphaFoldDB" id="A0A167UU02"/>
<keyword evidence="2" id="KW-1185">Reference proteome</keyword>
<gene>
    <name evidence="1" type="ORF">AAP_06395</name>
</gene>
<evidence type="ECO:0000313" key="2">
    <source>
        <dbReference type="Proteomes" id="UP000242877"/>
    </source>
</evidence>
<evidence type="ECO:0000313" key="1">
    <source>
        <dbReference type="EMBL" id="KZZ86606.1"/>
    </source>
</evidence>